<organism evidence="1 2">
    <name type="scientific">Flavobacterium swingsii</name>
    <dbReference type="NCBI Taxonomy" id="498292"/>
    <lineage>
        <taxon>Bacteria</taxon>
        <taxon>Pseudomonadati</taxon>
        <taxon>Bacteroidota</taxon>
        <taxon>Flavobacteriia</taxon>
        <taxon>Flavobacteriales</taxon>
        <taxon>Flavobacteriaceae</taxon>
        <taxon>Flavobacterium</taxon>
    </lineage>
</organism>
<keyword evidence="2" id="KW-1185">Reference proteome</keyword>
<dbReference type="Pfam" id="PF13585">
    <property type="entry name" value="CHU_C"/>
    <property type="match status" value="1"/>
</dbReference>
<protein>
    <submittedName>
        <fullName evidence="1">Gliding motility-associated C-terminal domain-containing protein</fullName>
    </submittedName>
</protein>
<gene>
    <name evidence="1" type="ORF">SAMN05660845_1074</name>
</gene>
<dbReference type="RefSeq" id="WP_208600939.1">
    <property type="nucleotide sequence ID" value="NZ_FOJT01000002.1"/>
</dbReference>
<dbReference type="InterPro" id="IPR026341">
    <property type="entry name" value="T9SS_type_B"/>
</dbReference>
<reference evidence="2" key="1">
    <citation type="submission" date="2016-10" db="EMBL/GenBank/DDBJ databases">
        <authorList>
            <person name="Varghese N."/>
            <person name="Submissions S."/>
        </authorList>
    </citation>
    <scope>NUCLEOTIDE SEQUENCE [LARGE SCALE GENOMIC DNA]</scope>
    <source>
        <strain evidence="2">DSM 21789</strain>
    </source>
</reference>
<dbReference type="AlphaFoldDB" id="A0A1I0WXY8"/>
<accession>A0A1I0WXY8</accession>
<dbReference type="NCBIfam" id="TIGR04131">
    <property type="entry name" value="Bac_Flav_CTERM"/>
    <property type="match status" value="1"/>
</dbReference>
<evidence type="ECO:0000313" key="1">
    <source>
        <dbReference type="EMBL" id="SFA93605.1"/>
    </source>
</evidence>
<feature type="non-terminal residue" evidence="1">
    <location>
        <position position="1"/>
    </location>
</feature>
<proteinExistence type="predicted"/>
<dbReference type="EMBL" id="FOJT01000002">
    <property type="protein sequence ID" value="SFA93605.1"/>
    <property type="molecule type" value="Genomic_DNA"/>
</dbReference>
<dbReference type="STRING" id="498292.SAMN05660845_1074"/>
<name>A0A1I0WXY8_9FLAO</name>
<dbReference type="Proteomes" id="UP000199604">
    <property type="component" value="Unassembled WGS sequence"/>
</dbReference>
<evidence type="ECO:0000313" key="2">
    <source>
        <dbReference type="Proteomes" id="UP000199604"/>
    </source>
</evidence>
<sequence length="270" mass="29951">IKVIDTTPPTLSTPLDSVLNVSCGDVPDVPELVFVDNCSAIVNPPVFTTVTINQTDYTYTIVRTWVVSDTCGNSDEFTQTINVSINEPFSYVNASLCTTEGEKDLFDLLDPNIETNGTWLDVNNSGGLSGSILDPINIPSGFYVYRYTIPNGNCPRIIEVYMTIDNCFVLGCDISKLKISKVVTPNNDGHNDFFEIGGIEDCRFIYEVKMFNRWGALVYENNNYKNNWDGIANGAISNSNLPSGTYYYIVNIVDSGFDTFKGYIYLGTKN</sequence>